<feature type="binding site" evidence="8">
    <location>
        <position position="61"/>
    </location>
    <ligand>
        <name>(R)-pantoate</name>
        <dbReference type="ChEBI" id="CHEBI:15980"/>
    </ligand>
</feature>
<feature type="binding site" evidence="8">
    <location>
        <begin position="186"/>
        <end position="189"/>
    </location>
    <ligand>
        <name>ATP</name>
        <dbReference type="ChEBI" id="CHEBI:30616"/>
    </ligand>
</feature>
<dbReference type="EMBL" id="CP135018">
    <property type="protein sequence ID" value="XAJ81049.1"/>
    <property type="molecule type" value="Genomic_DNA"/>
</dbReference>
<dbReference type="AlphaFoldDB" id="A0AAU6W5R8"/>
<reference evidence="9" key="1">
    <citation type="submission" date="2024-06" db="EMBL/GenBank/DDBJ databases">
        <title>Unveiling Genomic Reduction in Obligate Endosymbionts Buchnera of Aphids: Insights from Phylogenomic Comparative Analysis with Novel Genome Data and Co-obligate Endosymbionts.</title>
        <authorList>
            <person name="Lu C."/>
            <person name="Zou T."/>
            <person name="Liu Q."/>
            <person name="Huang X."/>
        </authorList>
    </citation>
    <scope>NUCLEOTIDE SEQUENCE</scope>
    <source>
        <strain evidence="9">Aphau13</strain>
    </source>
</reference>
<comment type="miscellaneous">
    <text evidence="8">The reaction proceeds by a bi uni uni bi ping pong mechanism.</text>
</comment>
<dbReference type="GO" id="GO:0004592">
    <property type="term" value="F:pantoate-beta-alanine ligase activity"/>
    <property type="evidence" value="ECO:0007669"/>
    <property type="project" value="UniProtKB-UniRule"/>
</dbReference>
<keyword evidence="5 8" id="KW-0547">Nucleotide-binding</keyword>
<evidence type="ECO:0000256" key="2">
    <source>
        <dbReference type="ARBA" id="ARBA00009256"/>
    </source>
</evidence>
<feature type="binding site" evidence="8">
    <location>
        <position position="178"/>
    </location>
    <ligand>
        <name>ATP</name>
        <dbReference type="ChEBI" id="CHEBI:30616"/>
    </ligand>
</feature>
<dbReference type="InterPro" id="IPR014729">
    <property type="entry name" value="Rossmann-like_a/b/a_fold"/>
</dbReference>
<comment type="subcellular location">
    <subcellularLocation>
        <location evidence="8">Cytoplasm</location>
    </subcellularLocation>
</comment>
<dbReference type="PANTHER" id="PTHR21299">
    <property type="entry name" value="CYTIDYLATE KINASE/PANTOATE-BETA-ALANINE LIGASE"/>
    <property type="match status" value="1"/>
</dbReference>
<evidence type="ECO:0000256" key="8">
    <source>
        <dbReference type="HAMAP-Rule" id="MF_00158"/>
    </source>
</evidence>
<evidence type="ECO:0000313" key="9">
    <source>
        <dbReference type="EMBL" id="XAJ81049.1"/>
    </source>
</evidence>
<dbReference type="Gene3D" id="3.40.50.620">
    <property type="entry name" value="HUPs"/>
    <property type="match status" value="1"/>
</dbReference>
<dbReference type="GO" id="GO:0005829">
    <property type="term" value="C:cytosol"/>
    <property type="evidence" value="ECO:0007669"/>
    <property type="project" value="TreeGrafter"/>
</dbReference>
<feature type="binding site" evidence="8">
    <location>
        <position position="155"/>
    </location>
    <ligand>
        <name>(R)-pantoate</name>
        <dbReference type="ChEBI" id="CHEBI:15980"/>
    </ligand>
</feature>
<feature type="binding site" evidence="8">
    <location>
        <begin position="149"/>
        <end position="152"/>
    </location>
    <ligand>
        <name>ATP</name>
        <dbReference type="ChEBI" id="CHEBI:30616"/>
    </ligand>
</feature>
<gene>
    <name evidence="8 9" type="primary">panC</name>
    <name evidence="9" type="ORF">RJT31_00995</name>
</gene>
<dbReference type="SUPFAM" id="SSF52374">
    <property type="entry name" value="Nucleotidylyl transferase"/>
    <property type="match status" value="1"/>
</dbReference>
<evidence type="ECO:0000256" key="3">
    <source>
        <dbReference type="ARBA" id="ARBA00022598"/>
    </source>
</evidence>
<dbReference type="EC" id="6.3.2.1" evidence="8"/>
<dbReference type="NCBIfam" id="TIGR00018">
    <property type="entry name" value="panC"/>
    <property type="match status" value="1"/>
</dbReference>
<comment type="similarity">
    <text evidence="2 8">Belongs to the pantothenate synthetase family.</text>
</comment>
<protein>
    <recommendedName>
        <fullName evidence="8">Pantothenate synthetase</fullName>
        <shortName evidence="8">PS</shortName>
        <ecNumber evidence="8">6.3.2.1</ecNumber>
    </recommendedName>
    <alternativeName>
        <fullName evidence="8">Pantoate--beta-alanine ligase</fullName>
    </alternativeName>
    <alternativeName>
        <fullName evidence="8">Pantoate-activating enzyme</fullName>
    </alternativeName>
</protein>
<dbReference type="InterPro" id="IPR042176">
    <property type="entry name" value="Pantoate_ligase_C"/>
</dbReference>
<dbReference type="CDD" id="cd00560">
    <property type="entry name" value="PanC"/>
    <property type="match status" value="1"/>
</dbReference>
<dbReference type="GO" id="GO:0005524">
    <property type="term" value="F:ATP binding"/>
    <property type="evidence" value="ECO:0007669"/>
    <property type="project" value="UniProtKB-KW"/>
</dbReference>
<comment type="function">
    <text evidence="8">Catalyzes the condensation of pantoate with beta-alanine in an ATP-dependent reaction via a pantoyl-adenylate intermediate.</text>
</comment>
<dbReference type="FunFam" id="3.40.50.620:FF:000013">
    <property type="entry name" value="Pantothenate synthetase"/>
    <property type="match status" value="1"/>
</dbReference>
<evidence type="ECO:0000256" key="4">
    <source>
        <dbReference type="ARBA" id="ARBA00022655"/>
    </source>
</evidence>
<comment type="pathway">
    <text evidence="1 8">Cofactor biosynthesis; (R)-pantothenate biosynthesis; (R)-pantothenate from (R)-pantoate and beta-alanine: step 1/1.</text>
</comment>
<dbReference type="Pfam" id="PF02569">
    <property type="entry name" value="Pantoate_ligase"/>
    <property type="match status" value="1"/>
</dbReference>
<evidence type="ECO:0000256" key="6">
    <source>
        <dbReference type="ARBA" id="ARBA00022840"/>
    </source>
</evidence>
<accession>A0AAU6W5R8</accession>
<comment type="catalytic activity">
    <reaction evidence="7 8">
        <text>(R)-pantoate + beta-alanine + ATP = (R)-pantothenate + AMP + diphosphate + H(+)</text>
        <dbReference type="Rhea" id="RHEA:10912"/>
        <dbReference type="ChEBI" id="CHEBI:15378"/>
        <dbReference type="ChEBI" id="CHEBI:15980"/>
        <dbReference type="ChEBI" id="CHEBI:29032"/>
        <dbReference type="ChEBI" id="CHEBI:30616"/>
        <dbReference type="ChEBI" id="CHEBI:33019"/>
        <dbReference type="ChEBI" id="CHEBI:57966"/>
        <dbReference type="ChEBI" id="CHEBI:456215"/>
        <dbReference type="EC" id="6.3.2.1"/>
    </reaction>
</comment>
<keyword evidence="6 8" id="KW-0067">ATP-binding</keyword>
<comment type="subunit">
    <text evidence="8">Homodimer.</text>
</comment>
<dbReference type="HAMAP" id="MF_00158">
    <property type="entry name" value="PanC"/>
    <property type="match status" value="1"/>
</dbReference>
<feature type="binding site" evidence="8">
    <location>
        <begin position="30"/>
        <end position="37"/>
    </location>
    <ligand>
        <name>ATP</name>
        <dbReference type="ChEBI" id="CHEBI:30616"/>
    </ligand>
</feature>
<evidence type="ECO:0000256" key="7">
    <source>
        <dbReference type="ARBA" id="ARBA00048258"/>
    </source>
</evidence>
<dbReference type="Gene3D" id="3.30.1300.10">
    <property type="entry name" value="Pantoate-beta-alanine ligase, C-terminal domain"/>
    <property type="match status" value="1"/>
</dbReference>
<feature type="active site" description="Proton donor" evidence="8">
    <location>
        <position position="37"/>
    </location>
</feature>
<name>A0AAU6W5R8_9GAMM</name>
<organism evidence="9">
    <name type="scientific">Buchnera aphidicola</name>
    <name type="common">Aphis aurantii</name>
    <dbReference type="NCBI Taxonomy" id="1470492"/>
    <lineage>
        <taxon>Bacteria</taxon>
        <taxon>Pseudomonadati</taxon>
        <taxon>Pseudomonadota</taxon>
        <taxon>Gammaproteobacteria</taxon>
        <taxon>Enterobacterales</taxon>
        <taxon>Erwiniaceae</taxon>
        <taxon>Buchnera</taxon>
    </lineage>
</organism>
<evidence type="ECO:0000256" key="5">
    <source>
        <dbReference type="ARBA" id="ARBA00022741"/>
    </source>
</evidence>
<proteinExistence type="inferred from homology"/>
<keyword evidence="3 8" id="KW-0436">Ligase</keyword>
<sequence length="283" mass="32918">MHIIKTTDTLFKRIQFFKNKQKILGLVPTMGNLHEGHIKLILLAQKYVDIIIVSLFINPMQFNNELDFKKYPKTFYKDCEILKKLKIDILFAPKISEMYPNGTKMNTYIQVPKLSEIIEGKSRPGHFTGVTTIVGKLFNLIQPNFSFFGEKDYQQLLIIKTFVKELNYSVKIISLPTVRLKNGLAFSSRNRNLKNQELQKAPFLYQVIKQTINKIIQNNGKNLHKIINFSKISLIKKGFLIDIFDVYNAKTLDNFSKEQKKNILLASVWLGKTRLIDNKKFIL</sequence>
<feature type="binding site" evidence="8">
    <location>
        <position position="61"/>
    </location>
    <ligand>
        <name>beta-alanine</name>
        <dbReference type="ChEBI" id="CHEBI:57966"/>
    </ligand>
</feature>
<evidence type="ECO:0000256" key="1">
    <source>
        <dbReference type="ARBA" id="ARBA00004990"/>
    </source>
</evidence>
<dbReference type="InterPro" id="IPR003721">
    <property type="entry name" value="Pantoate_ligase"/>
</dbReference>
<dbReference type="PANTHER" id="PTHR21299:SF1">
    <property type="entry name" value="PANTOATE--BETA-ALANINE LIGASE"/>
    <property type="match status" value="1"/>
</dbReference>
<dbReference type="GO" id="GO:0015940">
    <property type="term" value="P:pantothenate biosynthetic process"/>
    <property type="evidence" value="ECO:0007669"/>
    <property type="project" value="UniProtKB-UniRule"/>
</dbReference>
<keyword evidence="8" id="KW-0963">Cytoplasm</keyword>
<keyword evidence="4 8" id="KW-0566">Pantothenate biosynthesis</keyword>
<dbReference type="RefSeq" id="WP_348769535.1">
    <property type="nucleotide sequence ID" value="NZ_CP135018.1"/>
</dbReference>